<dbReference type="EMBL" id="CP012605">
    <property type="protein sequence ID" value="ANH72642.1"/>
    <property type="molecule type" value="Genomic_DNA"/>
</dbReference>
<sequence>MKVTEYCAEPDTLVPKIRVRLVDLSRRGRKKTFGIAKN</sequence>
<dbReference type="KEGG" id="rin:ACS15_2430"/>
<proteinExistence type="predicted"/>
<accession>A0AAC9BED7</accession>
<evidence type="ECO:0000313" key="2">
    <source>
        <dbReference type="Proteomes" id="UP000077927"/>
    </source>
</evidence>
<gene>
    <name evidence="1" type="ORF">ACS15_2430</name>
</gene>
<protein>
    <submittedName>
        <fullName evidence="1">Uncharacterized protein</fullName>
    </submittedName>
</protein>
<dbReference type="Proteomes" id="UP000077927">
    <property type="component" value="Chromosome 1"/>
</dbReference>
<evidence type="ECO:0000313" key="1">
    <source>
        <dbReference type="EMBL" id="ANH72642.1"/>
    </source>
</evidence>
<reference evidence="1 2" key="1">
    <citation type="submission" date="2015-09" db="EMBL/GenBank/DDBJ databases">
        <authorList>
            <person name="Xu Y."/>
            <person name="Nagy A."/>
            <person name="Liu N.T."/>
            <person name="Nou X."/>
        </authorList>
    </citation>
    <scope>NUCLEOTIDE SEQUENCE [LARGE SCALE GENOMIC DNA]</scope>
    <source>
        <strain evidence="1 2">FC1138</strain>
    </source>
</reference>
<name>A0AAC9BED7_9RALS</name>
<dbReference type="AlphaFoldDB" id="A0AAC9BED7"/>
<organism evidence="1 2">
    <name type="scientific">Ralstonia insidiosa</name>
    <dbReference type="NCBI Taxonomy" id="190721"/>
    <lineage>
        <taxon>Bacteria</taxon>
        <taxon>Pseudomonadati</taxon>
        <taxon>Pseudomonadota</taxon>
        <taxon>Betaproteobacteria</taxon>
        <taxon>Burkholderiales</taxon>
        <taxon>Burkholderiaceae</taxon>
        <taxon>Ralstonia</taxon>
    </lineage>
</organism>